<name>A0AA38P0H2_9AGAR</name>
<dbReference type="CDD" id="cd02970">
    <property type="entry name" value="PRX_like2"/>
    <property type="match status" value="1"/>
</dbReference>
<evidence type="ECO:0000313" key="2">
    <source>
        <dbReference type="EMBL" id="KAJ3834053.1"/>
    </source>
</evidence>
<feature type="non-terminal residue" evidence="2">
    <location>
        <position position="249"/>
    </location>
</feature>
<dbReference type="InterPro" id="IPR036249">
    <property type="entry name" value="Thioredoxin-like_sf"/>
</dbReference>
<evidence type="ECO:0000313" key="3">
    <source>
        <dbReference type="Proteomes" id="UP001163846"/>
    </source>
</evidence>
<proteinExistence type="predicted"/>
<dbReference type="AlphaFoldDB" id="A0AA38P0H2"/>
<dbReference type="InterPro" id="IPR032801">
    <property type="entry name" value="PXL2A/B/C"/>
</dbReference>
<keyword evidence="3" id="KW-1185">Reference proteome</keyword>
<feature type="compositionally biased region" description="Basic and acidic residues" evidence="1">
    <location>
        <begin position="1"/>
        <end position="15"/>
    </location>
</feature>
<comment type="caution">
    <text evidence="2">The sequence shown here is derived from an EMBL/GenBank/DDBJ whole genome shotgun (WGS) entry which is preliminary data.</text>
</comment>
<gene>
    <name evidence="2" type="ORF">F5878DRAFT_545484</name>
</gene>
<reference evidence="2" key="1">
    <citation type="submission" date="2022-08" db="EMBL/GenBank/DDBJ databases">
        <authorList>
            <consortium name="DOE Joint Genome Institute"/>
            <person name="Min B."/>
            <person name="Riley R."/>
            <person name="Sierra-Patev S."/>
            <person name="Naranjo-Ortiz M."/>
            <person name="Looney B."/>
            <person name="Konkel Z."/>
            <person name="Slot J.C."/>
            <person name="Sakamoto Y."/>
            <person name="Steenwyk J.L."/>
            <person name="Rokas A."/>
            <person name="Carro J."/>
            <person name="Camarero S."/>
            <person name="Ferreira P."/>
            <person name="Molpeceres G."/>
            <person name="Ruiz-Duenas F.J."/>
            <person name="Serrano A."/>
            <person name="Henrissat B."/>
            <person name="Drula E."/>
            <person name="Hughes K.W."/>
            <person name="Mata J.L."/>
            <person name="Ishikawa N.K."/>
            <person name="Vargas-Isla R."/>
            <person name="Ushijima S."/>
            <person name="Smith C.A."/>
            <person name="Ahrendt S."/>
            <person name="Andreopoulos W."/>
            <person name="He G."/>
            <person name="Labutti K."/>
            <person name="Lipzen A."/>
            <person name="Ng V."/>
            <person name="Sandor L."/>
            <person name="Barry K."/>
            <person name="Martinez A.T."/>
            <person name="Xiao Y."/>
            <person name="Gibbons J.G."/>
            <person name="Terashima K."/>
            <person name="Hibbett D.S."/>
            <person name="Grigoriev I.V."/>
        </authorList>
    </citation>
    <scope>NUCLEOTIDE SEQUENCE</scope>
    <source>
        <strain evidence="2">TFB9207</strain>
    </source>
</reference>
<evidence type="ECO:0000256" key="1">
    <source>
        <dbReference type="SAM" id="MobiDB-lite"/>
    </source>
</evidence>
<dbReference type="PANTHER" id="PTHR28630">
    <property type="match status" value="1"/>
</dbReference>
<dbReference type="SUPFAM" id="SSF52833">
    <property type="entry name" value="Thioredoxin-like"/>
    <property type="match status" value="1"/>
</dbReference>
<protein>
    <recommendedName>
        <fullName evidence="4">Thioredoxin-like protein</fullName>
    </recommendedName>
</protein>
<organism evidence="2 3">
    <name type="scientific">Lentinula raphanica</name>
    <dbReference type="NCBI Taxonomy" id="153919"/>
    <lineage>
        <taxon>Eukaryota</taxon>
        <taxon>Fungi</taxon>
        <taxon>Dikarya</taxon>
        <taxon>Basidiomycota</taxon>
        <taxon>Agaricomycotina</taxon>
        <taxon>Agaricomycetes</taxon>
        <taxon>Agaricomycetidae</taxon>
        <taxon>Agaricales</taxon>
        <taxon>Marasmiineae</taxon>
        <taxon>Omphalotaceae</taxon>
        <taxon>Lentinula</taxon>
    </lineage>
</organism>
<sequence length="249" mass="27830">MRDRLLFRSSKRLEPLQEEQTTNEESDPIHEDNNTPPPFSIDGIPTAAETAQATYIRVFSEDGTSVSFGKIVSGEGVDADGEESTTRTIVCFIRHFLCPLCQDYMYSIGRNVDPKALEEAGLRLVIIGNGAWQMIKGYRRIFKLPYPIYTDPTAALYTALGMTMRTLEAGPPPTYVKHKSILSGISLVLRNAVKGRMPIWRYMGDKALLGGEFIFVKPPGKDVACVWAHRMRYTTAHEEIVNVIGEAEL</sequence>
<dbReference type="Proteomes" id="UP001163846">
    <property type="component" value="Unassembled WGS sequence"/>
</dbReference>
<accession>A0AA38P0H2</accession>
<dbReference type="Gene3D" id="3.40.30.10">
    <property type="entry name" value="Glutaredoxin"/>
    <property type="match status" value="1"/>
</dbReference>
<feature type="region of interest" description="Disordered" evidence="1">
    <location>
        <begin position="1"/>
        <end position="43"/>
    </location>
</feature>
<dbReference type="PANTHER" id="PTHR28630:SF3">
    <property type="entry name" value="PEROXIREDOXIN-LIKE 2C"/>
    <property type="match status" value="1"/>
</dbReference>
<dbReference type="EMBL" id="MU806589">
    <property type="protein sequence ID" value="KAJ3834053.1"/>
    <property type="molecule type" value="Genomic_DNA"/>
</dbReference>
<dbReference type="Pfam" id="PF13911">
    <property type="entry name" value="AhpC-TSA_2"/>
    <property type="match status" value="1"/>
</dbReference>
<evidence type="ECO:0008006" key="4">
    <source>
        <dbReference type="Google" id="ProtNLM"/>
    </source>
</evidence>